<dbReference type="PANTHER" id="PTHR47268">
    <property type="entry name" value="ACYLPHOSPHATASE"/>
    <property type="match status" value="1"/>
</dbReference>
<dbReference type="SUPFAM" id="SSF54975">
    <property type="entry name" value="Acylphosphatase/BLUF domain-like"/>
    <property type="match status" value="1"/>
</dbReference>
<protein>
    <recommendedName>
        <fullName evidence="3 5">acylphosphatase</fullName>
        <ecNumber evidence="2 5">3.6.1.7</ecNumber>
    </recommendedName>
</protein>
<evidence type="ECO:0000256" key="3">
    <source>
        <dbReference type="ARBA" id="ARBA00015991"/>
    </source>
</evidence>
<name>A0A4Q2EIB7_9ACTN</name>
<feature type="active site" evidence="5">
    <location>
        <position position="39"/>
    </location>
</feature>
<comment type="catalytic activity">
    <reaction evidence="4 5">
        <text>an acyl phosphate + H2O = a carboxylate + phosphate + H(+)</text>
        <dbReference type="Rhea" id="RHEA:14965"/>
        <dbReference type="ChEBI" id="CHEBI:15377"/>
        <dbReference type="ChEBI" id="CHEBI:15378"/>
        <dbReference type="ChEBI" id="CHEBI:29067"/>
        <dbReference type="ChEBI" id="CHEBI:43474"/>
        <dbReference type="ChEBI" id="CHEBI:59918"/>
        <dbReference type="EC" id="3.6.1.7"/>
    </reaction>
</comment>
<feature type="active site" evidence="5">
    <location>
        <position position="21"/>
    </location>
</feature>
<dbReference type="PROSITE" id="PS51160">
    <property type="entry name" value="ACYLPHOSPHATASE_3"/>
    <property type="match status" value="1"/>
</dbReference>
<gene>
    <name evidence="9" type="ORF">C1706_04290</name>
</gene>
<reference evidence="9 10" key="1">
    <citation type="submission" date="2018-01" db="EMBL/GenBank/DDBJ databases">
        <title>Lactibacter flavus gen. nov., sp. nov., a novel bacterium of the family Propionibacteriaceae isolated from raw milk and dairy products.</title>
        <authorList>
            <person name="Wenning M."/>
            <person name="Breitenwieser F."/>
            <person name="Huptas C."/>
            <person name="von Neubeck M."/>
            <person name="Busse H.-J."/>
            <person name="Scherer S."/>
        </authorList>
    </citation>
    <scope>NUCLEOTIDE SEQUENCE [LARGE SCALE GENOMIC DNA]</scope>
    <source>
        <strain evidence="9 10">VG341</strain>
    </source>
</reference>
<comment type="caution">
    <text evidence="9">The sequence shown here is derived from an EMBL/GenBank/DDBJ whole genome shotgun (WGS) entry which is preliminary data.</text>
</comment>
<sequence length="96" mass="10880">MSTQVRALIWVEGTVQGVGYRWWVTQHAERLGLVGHARNLSDGRVEIEAQGGSEAVQELIDMVTERRPRARRPGYTTGFLVEHHPPRPRAAGFHPW</sequence>
<feature type="region of interest" description="Disordered" evidence="7">
    <location>
        <begin position="74"/>
        <end position="96"/>
    </location>
</feature>
<evidence type="ECO:0000256" key="5">
    <source>
        <dbReference type="PROSITE-ProRule" id="PRU00520"/>
    </source>
</evidence>
<dbReference type="OrthoDB" id="3182027at2"/>
<evidence type="ECO:0000313" key="9">
    <source>
        <dbReference type="EMBL" id="RXW33079.1"/>
    </source>
</evidence>
<proteinExistence type="inferred from homology"/>
<dbReference type="Proteomes" id="UP000290624">
    <property type="component" value="Unassembled WGS sequence"/>
</dbReference>
<dbReference type="Pfam" id="PF00708">
    <property type="entry name" value="Acylphosphatase"/>
    <property type="match status" value="1"/>
</dbReference>
<dbReference type="InterPro" id="IPR036046">
    <property type="entry name" value="Acylphosphatase-like_dom_sf"/>
</dbReference>
<dbReference type="EC" id="3.6.1.7" evidence="2 5"/>
<evidence type="ECO:0000259" key="8">
    <source>
        <dbReference type="PROSITE" id="PS51160"/>
    </source>
</evidence>
<evidence type="ECO:0000313" key="10">
    <source>
        <dbReference type="Proteomes" id="UP000290624"/>
    </source>
</evidence>
<feature type="domain" description="Acylphosphatase-like" evidence="8">
    <location>
        <begin position="6"/>
        <end position="96"/>
    </location>
</feature>
<evidence type="ECO:0000256" key="2">
    <source>
        <dbReference type="ARBA" id="ARBA00012150"/>
    </source>
</evidence>
<dbReference type="Gene3D" id="3.30.70.100">
    <property type="match status" value="1"/>
</dbReference>
<evidence type="ECO:0000256" key="7">
    <source>
        <dbReference type="SAM" id="MobiDB-lite"/>
    </source>
</evidence>
<dbReference type="InterPro" id="IPR001792">
    <property type="entry name" value="Acylphosphatase-like_dom"/>
</dbReference>
<accession>A0A4Q2EIB7</accession>
<evidence type="ECO:0000256" key="4">
    <source>
        <dbReference type="ARBA" id="ARBA00047645"/>
    </source>
</evidence>
<dbReference type="AlphaFoldDB" id="A0A4Q2EIB7"/>
<dbReference type="EMBL" id="PPCV01000002">
    <property type="protein sequence ID" value="RXW33079.1"/>
    <property type="molecule type" value="Genomic_DNA"/>
</dbReference>
<keyword evidence="5" id="KW-0378">Hydrolase</keyword>
<comment type="similarity">
    <text evidence="1 6">Belongs to the acylphosphatase family.</text>
</comment>
<dbReference type="PANTHER" id="PTHR47268:SF4">
    <property type="entry name" value="ACYLPHOSPHATASE"/>
    <property type="match status" value="1"/>
</dbReference>
<evidence type="ECO:0000256" key="6">
    <source>
        <dbReference type="RuleBase" id="RU004168"/>
    </source>
</evidence>
<keyword evidence="10" id="KW-1185">Reference proteome</keyword>
<dbReference type="GO" id="GO:0003998">
    <property type="term" value="F:acylphosphatase activity"/>
    <property type="evidence" value="ECO:0007669"/>
    <property type="project" value="UniProtKB-EC"/>
</dbReference>
<organism evidence="9 10">
    <name type="scientific">Propioniciclava flava</name>
    <dbReference type="NCBI Taxonomy" id="2072026"/>
    <lineage>
        <taxon>Bacteria</taxon>
        <taxon>Bacillati</taxon>
        <taxon>Actinomycetota</taxon>
        <taxon>Actinomycetes</taxon>
        <taxon>Propionibacteriales</taxon>
        <taxon>Propionibacteriaceae</taxon>
        <taxon>Propioniciclava</taxon>
    </lineage>
</organism>
<evidence type="ECO:0000256" key="1">
    <source>
        <dbReference type="ARBA" id="ARBA00005614"/>
    </source>
</evidence>
<dbReference type="InterPro" id="IPR020456">
    <property type="entry name" value="Acylphosphatase"/>
</dbReference>